<dbReference type="SUPFAM" id="SSF57667">
    <property type="entry name" value="beta-beta-alpha zinc fingers"/>
    <property type="match status" value="1"/>
</dbReference>
<proteinExistence type="predicted"/>
<name>A0A7M5TS78_9CNID</name>
<dbReference type="SMART" id="SM00355">
    <property type="entry name" value="ZnF_C2H2"/>
    <property type="match status" value="2"/>
</dbReference>
<evidence type="ECO:0000256" key="2">
    <source>
        <dbReference type="ARBA" id="ARBA00022723"/>
    </source>
</evidence>
<evidence type="ECO:0000256" key="3">
    <source>
        <dbReference type="ARBA" id="ARBA00022737"/>
    </source>
</evidence>
<keyword evidence="3" id="KW-0677">Repeat</keyword>
<sequence length="384" mass="43800">MSSPQELPQQAANYLFISSNKEAKRVIDTKVQNGKRYYKVKWESSWEAEDSVGEYQDLVDQFWNFVKRVSSDDGAEDLQKKSALSEEDGQEESTIPNSEDETPSKGAITLSDCVKLQESGNFYRLTQVNKESDDERPIFIVQGNQPQMKRKKGNVHVIGLQHEPKQAKKQRTDDPSKGEDDRRFPCMVCGMAFRRNDIRRRHEITHSKEYRYFCAICGKGFIRRYVLVKHLTRDHNTNDSQKIVYQKNTKKEDDIIKMPSALESPTDQQQPQNALTEQLQQIDPELKSPGGAPHAMEQPQEEYRIVTAEEAMEEGEPEETTEVQVTMQAIVDDEGNPVATEDGEDGTPNIHVTAILASALEKSDDKDVIKVKEEITQSQSIKFQ</sequence>
<dbReference type="CDD" id="cd00024">
    <property type="entry name" value="CD_CSD"/>
    <property type="match status" value="1"/>
</dbReference>
<keyword evidence="7" id="KW-0539">Nucleus</keyword>
<dbReference type="Gene3D" id="2.40.50.40">
    <property type="match status" value="1"/>
</dbReference>
<evidence type="ECO:0000256" key="5">
    <source>
        <dbReference type="ARBA" id="ARBA00023015"/>
    </source>
</evidence>
<keyword evidence="12" id="KW-1185">Reference proteome</keyword>
<feature type="region of interest" description="Disordered" evidence="9">
    <location>
        <begin position="161"/>
        <end position="181"/>
    </location>
</feature>
<evidence type="ECO:0000256" key="6">
    <source>
        <dbReference type="ARBA" id="ARBA00023163"/>
    </source>
</evidence>
<feature type="domain" description="C2H2-type" evidence="10">
    <location>
        <begin position="212"/>
        <end position="240"/>
    </location>
</feature>
<evidence type="ECO:0000256" key="8">
    <source>
        <dbReference type="PROSITE-ProRule" id="PRU00042"/>
    </source>
</evidence>
<keyword evidence="8" id="KW-0863">Zinc-finger</keyword>
<dbReference type="PROSITE" id="PS50157">
    <property type="entry name" value="ZINC_FINGER_C2H2_2"/>
    <property type="match status" value="2"/>
</dbReference>
<dbReference type="GO" id="GO:0000978">
    <property type="term" value="F:RNA polymerase II cis-regulatory region sequence-specific DNA binding"/>
    <property type="evidence" value="ECO:0007669"/>
    <property type="project" value="TreeGrafter"/>
</dbReference>
<keyword evidence="6" id="KW-0804">Transcription</keyword>
<dbReference type="GO" id="GO:0005654">
    <property type="term" value="C:nucleoplasm"/>
    <property type="evidence" value="ECO:0007669"/>
    <property type="project" value="TreeGrafter"/>
</dbReference>
<dbReference type="OrthoDB" id="6022763at2759"/>
<feature type="compositionally biased region" description="Basic and acidic residues" evidence="9">
    <location>
        <begin position="162"/>
        <end position="181"/>
    </location>
</feature>
<feature type="region of interest" description="Disordered" evidence="9">
    <location>
        <begin position="71"/>
        <end position="106"/>
    </location>
</feature>
<evidence type="ECO:0000313" key="12">
    <source>
        <dbReference type="Proteomes" id="UP000594262"/>
    </source>
</evidence>
<dbReference type="GO" id="GO:0008270">
    <property type="term" value="F:zinc ion binding"/>
    <property type="evidence" value="ECO:0007669"/>
    <property type="project" value="UniProtKB-KW"/>
</dbReference>
<comment type="subcellular location">
    <subcellularLocation>
        <location evidence="1">Nucleus</location>
    </subcellularLocation>
</comment>
<dbReference type="AlphaFoldDB" id="A0A7M5TS78"/>
<dbReference type="Pfam" id="PF00096">
    <property type="entry name" value="zf-C2H2"/>
    <property type="match status" value="1"/>
</dbReference>
<evidence type="ECO:0000256" key="9">
    <source>
        <dbReference type="SAM" id="MobiDB-lite"/>
    </source>
</evidence>
<feature type="domain" description="C2H2-type" evidence="10">
    <location>
        <begin position="184"/>
        <end position="211"/>
    </location>
</feature>
<organism evidence="11 12">
    <name type="scientific">Clytia hemisphaerica</name>
    <dbReference type="NCBI Taxonomy" id="252671"/>
    <lineage>
        <taxon>Eukaryota</taxon>
        <taxon>Metazoa</taxon>
        <taxon>Cnidaria</taxon>
        <taxon>Hydrozoa</taxon>
        <taxon>Hydroidolina</taxon>
        <taxon>Leptothecata</taxon>
        <taxon>Obeliida</taxon>
        <taxon>Clytiidae</taxon>
        <taxon>Clytia</taxon>
    </lineage>
</organism>
<reference evidence="11" key="1">
    <citation type="submission" date="2021-01" db="UniProtKB">
        <authorList>
            <consortium name="EnsemblMetazoa"/>
        </authorList>
    </citation>
    <scope>IDENTIFICATION</scope>
</reference>
<dbReference type="SUPFAM" id="SSF54160">
    <property type="entry name" value="Chromo domain-like"/>
    <property type="match status" value="1"/>
</dbReference>
<dbReference type="Gene3D" id="3.30.160.60">
    <property type="entry name" value="Classic Zinc Finger"/>
    <property type="match status" value="1"/>
</dbReference>
<evidence type="ECO:0000259" key="10">
    <source>
        <dbReference type="PROSITE" id="PS50157"/>
    </source>
</evidence>
<keyword evidence="4" id="KW-0862">Zinc</keyword>
<dbReference type="InterPro" id="IPR016197">
    <property type="entry name" value="Chromo-like_dom_sf"/>
</dbReference>
<dbReference type="Proteomes" id="UP000594262">
    <property type="component" value="Unplaced"/>
</dbReference>
<keyword evidence="5" id="KW-0805">Transcription regulation</keyword>
<dbReference type="InterPro" id="IPR013087">
    <property type="entry name" value="Znf_C2H2_type"/>
</dbReference>
<dbReference type="PANTHER" id="PTHR24399">
    <property type="entry name" value="ZINC FINGER AND BTB DOMAIN-CONTAINING"/>
    <property type="match status" value="1"/>
</dbReference>
<dbReference type="GO" id="GO:0001227">
    <property type="term" value="F:DNA-binding transcription repressor activity, RNA polymerase II-specific"/>
    <property type="evidence" value="ECO:0007669"/>
    <property type="project" value="TreeGrafter"/>
</dbReference>
<dbReference type="PROSITE" id="PS00028">
    <property type="entry name" value="ZINC_FINGER_C2H2_1"/>
    <property type="match status" value="2"/>
</dbReference>
<evidence type="ECO:0000256" key="1">
    <source>
        <dbReference type="ARBA" id="ARBA00004123"/>
    </source>
</evidence>
<evidence type="ECO:0000256" key="7">
    <source>
        <dbReference type="ARBA" id="ARBA00023242"/>
    </source>
</evidence>
<dbReference type="PANTHER" id="PTHR24399:SF70">
    <property type="entry name" value="C2H2-TYPE DOMAIN-CONTAINING PROTEIN"/>
    <property type="match status" value="1"/>
</dbReference>
<keyword evidence="2" id="KW-0479">Metal-binding</keyword>
<evidence type="ECO:0000313" key="11">
    <source>
        <dbReference type="EnsemblMetazoa" id="CLYHEMP001043.1"/>
    </source>
</evidence>
<dbReference type="EnsemblMetazoa" id="CLYHEMT001043.1">
    <property type="protein sequence ID" value="CLYHEMP001043.1"/>
    <property type="gene ID" value="CLYHEMG001043"/>
</dbReference>
<dbReference type="InterPro" id="IPR036236">
    <property type="entry name" value="Znf_C2H2_sf"/>
</dbReference>
<evidence type="ECO:0000256" key="4">
    <source>
        <dbReference type="ARBA" id="ARBA00022833"/>
    </source>
</evidence>
<accession>A0A7M5TS78</accession>
<protein>
    <recommendedName>
        <fullName evidence="10">C2H2-type domain-containing protein</fullName>
    </recommendedName>
</protein>